<feature type="compositionally biased region" description="Polar residues" evidence="2">
    <location>
        <begin position="289"/>
        <end position="301"/>
    </location>
</feature>
<evidence type="ECO:0000259" key="3">
    <source>
        <dbReference type="PROSITE" id="PS50882"/>
    </source>
</evidence>
<dbReference type="PANTHER" id="PTHR12357:SF92">
    <property type="entry name" value="YTH DOMAIN-CONTAINING FAMILY PROTEIN"/>
    <property type="match status" value="1"/>
</dbReference>
<proteinExistence type="inferred from homology"/>
<dbReference type="SMR" id="W1P400"/>
<organism evidence="4 5">
    <name type="scientific">Amborella trichopoda</name>
    <dbReference type="NCBI Taxonomy" id="13333"/>
    <lineage>
        <taxon>Eukaryota</taxon>
        <taxon>Viridiplantae</taxon>
        <taxon>Streptophyta</taxon>
        <taxon>Embryophyta</taxon>
        <taxon>Tracheophyta</taxon>
        <taxon>Spermatophyta</taxon>
        <taxon>Magnoliopsida</taxon>
        <taxon>Amborellales</taxon>
        <taxon>Amborellaceae</taxon>
        <taxon>Amborella</taxon>
    </lineage>
</organism>
<reference evidence="5" key="1">
    <citation type="journal article" date="2013" name="Science">
        <title>The Amborella genome and the evolution of flowering plants.</title>
        <authorList>
            <consortium name="Amborella Genome Project"/>
        </authorList>
    </citation>
    <scope>NUCLEOTIDE SEQUENCE [LARGE SCALE GENOMIC DNA]</scope>
</reference>
<dbReference type="Pfam" id="PF04146">
    <property type="entry name" value="YTH"/>
    <property type="match status" value="1"/>
</dbReference>
<feature type="domain" description="YTH" evidence="3">
    <location>
        <begin position="441"/>
        <end position="582"/>
    </location>
</feature>
<dbReference type="Proteomes" id="UP000017836">
    <property type="component" value="Unassembled WGS sequence"/>
</dbReference>
<evidence type="ECO:0000313" key="4">
    <source>
        <dbReference type="EMBL" id="ERN02374.1"/>
    </source>
</evidence>
<keyword evidence="5" id="KW-1185">Reference proteome</keyword>
<dbReference type="GO" id="GO:0003729">
    <property type="term" value="F:mRNA binding"/>
    <property type="evidence" value="ECO:0000318"/>
    <property type="project" value="GO_Central"/>
</dbReference>
<dbReference type="GO" id="GO:0061157">
    <property type="term" value="P:mRNA destabilization"/>
    <property type="evidence" value="ECO:0000318"/>
    <property type="project" value="GO_Central"/>
</dbReference>
<dbReference type="GO" id="GO:0005737">
    <property type="term" value="C:cytoplasm"/>
    <property type="evidence" value="ECO:0000318"/>
    <property type="project" value="GO_Central"/>
</dbReference>
<dbReference type="PANTHER" id="PTHR12357">
    <property type="entry name" value="YTH YT521-B HOMOLOGY DOMAIN-CONTAINING"/>
    <property type="match status" value="1"/>
</dbReference>
<dbReference type="eggNOG" id="KOG1901">
    <property type="taxonomic scope" value="Eukaryota"/>
</dbReference>
<gene>
    <name evidence="4" type="ORF">AMTR_s00096p00085490</name>
</gene>
<dbReference type="GO" id="GO:1990247">
    <property type="term" value="F:N6-methyladenosine-containing RNA reader activity"/>
    <property type="evidence" value="ECO:0007669"/>
    <property type="project" value="UniProtKB-UniRule"/>
</dbReference>
<accession>W1P400</accession>
<dbReference type="OMA" id="DHMERTS"/>
<keyword evidence="1" id="KW-0694">RNA-binding</keyword>
<dbReference type="InterPro" id="IPR007275">
    <property type="entry name" value="YTH_domain"/>
</dbReference>
<dbReference type="HOGENOM" id="CLU_017795_2_1_1"/>
<dbReference type="EMBL" id="KI394634">
    <property type="protein sequence ID" value="ERN02374.1"/>
    <property type="molecule type" value="Genomic_DNA"/>
</dbReference>
<name>W1P400_AMBTC</name>
<comment type="function">
    <text evidence="1">Specifically recognizes and binds N6-methyladenosine (m6A)-containing RNAs, and regulates mRNA stability. M6A is a modification present at internal sites of mRNAs and some non-coding RNAs and plays a role in mRNA stability and processing.</text>
</comment>
<dbReference type="STRING" id="13333.W1P400"/>
<sequence length="746" mass="82078">MLRNAWTNLFGTGEEWMPLSQLGSCQSFSCAIPKVVPCLEIEIEQQSTPDCLCKSEVAGYMEMDNGSDSEYTETYQMPGEGARISSTPSAEEVQAMGNEAAPEFMMNQGIYYPATSFYGYYCTGFEAPGEWDDHSRFLGVDGQDHHYPDFQTEGSYVYYAPTYGYAQSAYNPYNPYIPGATVVGVDNLLIGSQPYYPGLVYPPASGYFPSILLPAQDALPATPPEVMPLVVDSVDVSRMTDEANRPRPTPASSMTKHSSETTGNGDSHTGSSHVSKISSQKRSEVLQMNVASAGQPSPQKVTSSTSSPAPAPGSQGMHSPVLVQAKDEYLHGKILPFSEPGNVTSSFKDEMVGLKSHGHGWVNVDKLKPRMHFIGNRGNGNGTSDALIEQNRGPRINRVGNQVTLVRSPANLAGTSHGQDSIVHNTDQYNRANFPVKYSDAKFFVIKSYSEDDVHKSIKYHVWSSTPSGNNRLNTAFEDAQRRSGGKPGSCPVFLFFSVNASGQFCGVAEMVGSVDFQKDMDFWQQDKWSGCFPVKWHFVKDVPNSYFRHIILENNENKPVTNSRDTQEIRFPQGIEMLAIFKNYASKTSILDDFKYYEDRQRVLQEKKSRLLAKHYQQDGCLMPQLLEPSDLKKTPKPEEHSLTAHTTDDITSILKVGSISIGPDLRKRNDESEKERVLKLNNATAKDNLEASLDGPSVFTVGSIPVNVNGFDHSSGVLTVGSIPIDPKTQVISKIGSKSAKGSK</sequence>
<dbReference type="PROSITE" id="PS50882">
    <property type="entry name" value="YTH"/>
    <property type="match status" value="1"/>
</dbReference>
<evidence type="ECO:0000256" key="2">
    <source>
        <dbReference type="SAM" id="MobiDB-lite"/>
    </source>
</evidence>
<dbReference type="InterPro" id="IPR045168">
    <property type="entry name" value="YTH_prot"/>
</dbReference>
<evidence type="ECO:0000256" key="1">
    <source>
        <dbReference type="RuleBase" id="RU369095"/>
    </source>
</evidence>
<comment type="similarity">
    <text evidence="1">Belongs to the YTHDF family.</text>
</comment>
<dbReference type="AlphaFoldDB" id="W1P400"/>
<dbReference type="CDD" id="cd21134">
    <property type="entry name" value="YTH"/>
    <property type="match status" value="1"/>
</dbReference>
<dbReference type="Gene3D" id="3.10.590.10">
    <property type="entry name" value="ph1033 like domains"/>
    <property type="match status" value="1"/>
</dbReference>
<feature type="compositionally biased region" description="Polar residues" evidence="2">
    <location>
        <begin position="250"/>
        <end position="280"/>
    </location>
</feature>
<protein>
    <recommendedName>
        <fullName evidence="1">YTH domain-containing family protein</fullName>
    </recommendedName>
</protein>
<feature type="region of interest" description="Disordered" evidence="2">
    <location>
        <begin position="240"/>
        <end position="318"/>
    </location>
</feature>
<dbReference type="Gramene" id="ERN02374">
    <property type="protein sequence ID" value="ERN02374"/>
    <property type="gene ID" value="AMTR_s00096p00085490"/>
</dbReference>
<evidence type="ECO:0000313" key="5">
    <source>
        <dbReference type="Proteomes" id="UP000017836"/>
    </source>
</evidence>